<organism evidence="4 5">
    <name type="scientific">Sphingomonas paeninsulae</name>
    <dbReference type="NCBI Taxonomy" id="2319844"/>
    <lineage>
        <taxon>Bacteria</taxon>
        <taxon>Pseudomonadati</taxon>
        <taxon>Pseudomonadota</taxon>
        <taxon>Alphaproteobacteria</taxon>
        <taxon>Sphingomonadales</taxon>
        <taxon>Sphingomonadaceae</taxon>
        <taxon>Sphingomonas</taxon>
    </lineage>
</organism>
<dbReference type="PANTHER" id="PTHR43877">
    <property type="entry name" value="AMINOALKYLPHOSPHONATE N-ACETYLTRANSFERASE-RELATED-RELATED"/>
    <property type="match status" value="1"/>
</dbReference>
<dbReference type="Proteomes" id="UP000276254">
    <property type="component" value="Chromosome"/>
</dbReference>
<evidence type="ECO:0000313" key="5">
    <source>
        <dbReference type="Proteomes" id="UP000276254"/>
    </source>
</evidence>
<dbReference type="RefSeq" id="WP_121153344.1">
    <property type="nucleotide sequence ID" value="NZ_CP032829.1"/>
</dbReference>
<dbReference type="Gene3D" id="3.40.630.30">
    <property type="match status" value="1"/>
</dbReference>
<keyword evidence="5" id="KW-1185">Reference proteome</keyword>
<dbReference type="InterPro" id="IPR050832">
    <property type="entry name" value="Bact_Acetyltransf"/>
</dbReference>
<dbReference type="InterPro" id="IPR000182">
    <property type="entry name" value="GNAT_dom"/>
</dbReference>
<evidence type="ECO:0000256" key="2">
    <source>
        <dbReference type="ARBA" id="ARBA00023315"/>
    </source>
</evidence>
<protein>
    <submittedName>
        <fullName evidence="4">GNAT family N-acetyltransferase</fullName>
    </submittedName>
</protein>
<accession>A0A494TLM6</accession>
<proteinExistence type="predicted"/>
<dbReference type="AlphaFoldDB" id="A0A494TLM6"/>
<keyword evidence="2" id="KW-0012">Acyltransferase</keyword>
<dbReference type="CDD" id="cd04301">
    <property type="entry name" value="NAT_SF"/>
    <property type="match status" value="1"/>
</dbReference>
<dbReference type="PROSITE" id="PS51186">
    <property type="entry name" value="GNAT"/>
    <property type="match status" value="1"/>
</dbReference>
<gene>
    <name evidence="4" type="ORF">D3Y57_13075</name>
</gene>
<dbReference type="OrthoDB" id="7205533at2"/>
<dbReference type="InterPro" id="IPR016181">
    <property type="entry name" value="Acyl_CoA_acyltransferase"/>
</dbReference>
<feature type="domain" description="N-acetyltransferase" evidence="3">
    <location>
        <begin position="1"/>
        <end position="170"/>
    </location>
</feature>
<evidence type="ECO:0000259" key="3">
    <source>
        <dbReference type="PROSITE" id="PS51186"/>
    </source>
</evidence>
<dbReference type="SUPFAM" id="SSF55729">
    <property type="entry name" value="Acyl-CoA N-acyltransferases (Nat)"/>
    <property type="match status" value="1"/>
</dbReference>
<sequence length="170" mass="18736">MKLRTATVADARALALIGPATFLETFANDHPGEALVAFTETHHSAAYYEALLTEPTTSAWIVEHEAGAPIGYAILVPASLPGSDPETDAELKRIYMFSKWQGAGFGRALIEAVEEEAIKRGAKRLVLSVYTKNEKAIRFYEARGYEMVGRTMFPGFPETFSDFVMAKTLR</sequence>
<evidence type="ECO:0000313" key="4">
    <source>
        <dbReference type="EMBL" id="AYJ86721.1"/>
    </source>
</evidence>
<dbReference type="GO" id="GO:0016747">
    <property type="term" value="F:acyltransferase activity, transferring groups other than amino-acyl groups"/>
    <property type="evidence" value="ECO:0007669"/>
    <property type="project" value="InterPro"/>
</dbReference>
<keyword evidence="1 4" id="KW-0808">Transferase</keyword>
<name>A0A494TLM6_SPHPE</name>
<dbReference type="EMBL" id="CP032829">
    <property type="protein sequence ID" value="AYJ86721.1"/>
    <property type="molecule type" value="Genomic_DNA"/>
</dbReference>
<evidence type="ECO:0000256" key="1">
    <source>
        <dbReference type="ARBA" id="ARBA00022679"/>
    </source>
</evidence>
<dbReference type="Pfam" id="PF00583">
    <property type="entry name" value="Acetyltransf_1"/>
    <property type="match status" value="1"/>
</dbReference>
<dbReference type="KEGG" id="spha:D3Y57_13075"/>
<reference evidence="4 5" key="1">
    <citation type="submission" date="2018-09" db="EMBL/GenBank/DDBJ databases">
        <title>Sphingomonas peninsula sp. nov., isolated from fildes peninsula, Antarctic soil.</title>
        <authorList>
            <person name="Yingchao G."/>
        </authorList>
    </citation>
    <scope>NUCLEOTIDE SEQUENCE [LARGE SCALE GENOMIC DNA]</scope>
    <source>
        <strain evidence="4 5">YZ-8</strain>
    </source>
</reference>